<dbReference type="GO" id="GO:0006813">
    <property type="term" value="P:potassium ion transport"/>
    <property type="evidence" value="ECO:0007669"/>
    <property type="project" value="UniProtKB-KW"/>
</dbReference>
<evidence type="ECO:0000256" key="6">
    <source>
        <dbReference type="ARBA" id="ARBA00022958"/>
    </source>
</evidence>
<keyword evidence="9 10" id="KW-0472">Membrane</keyword>
<evidence type="ECO:0000256" key="3">
    <source>
        <dbReference type="ARBA" id="ARBA00022449"/>
    </source>
</evidence>
<protein>
    <submittedName>
        <fullName evidence="13">Uncharacterized protein</fullName>
    </submittedName>
</protein>
<dbReference type="InterPro" id="IPR036291">
    <property type="entry name" value="NAD(P)-bd_dom_sf"/>
</dbReference>
<accession>A0A8J9SGX4</accession>
<dbReference type="InterPro" id="IPR003148">
    <property type="entry name" value="RCK_N"/>
</dbReference>
<feature type="domain" description="Cation/H+ exchanger transmembrane" evidence="11">
    <location>
        <begin position="14"/>
        <end position="371"/>
    </location>
</feature>
<feature type="transmembrane region" description="Helical" evidence="10">
    <location>
        <begin position="327"/>
        <end position="345"/>
    </location>
</feature>
<dbReference type="PANTHER" id="PTHR46157:SF4">
    <property type="entry name" value="K(+) EFFLUX ANTIPORTER 3, CHLOROPLASTIC"/>
    <property type="match status" value="1"/>
</dbReference>
<gene>
    <name evidence="13" type="ORF">PTTT1_LOCUS54284</name>
</gene>
<reference evidence="13" key="1">
    <citation type="submission" date="2022-02" db="EMBL/GenBank/DDBJ databases">
        <authorList>
            <person name="Giguere J D."/>
        </authorList>
    </citation>
    <scope>NUCLEOTIDE SEQUENCE</scope>
    <source>
        <strain evidence="13">CCAP 1055/1</strain>
    </source>
</reference>
<feature type="domain" description="RCK N-terminal" evidence="12">
    <location>
        <begin position="410"/>
        <end position="515"/>
    </location>
</feature>
<evidence type="ECO:0000256" key="5">
    <source>
        <dbReference type="ARBA" id="ARBA00022692"/>
    </source>
</evidence>
<keyword evidence="6" id="KW-0630">Potassium</keyword>
<feature type="transmembrane region" description="Helical" evidence="10">
    <location>
        <begin position="269"/>
        <end position="291"/>
    </location>
</feature>
<feature type="non-terminal residue" evidence="13">
    <location>
        <position position="533"/>
    </location>
</feature>
<dbReference type="EMBL" id="OU594950">
    <property type="protein sequence ID" value="CAG9294314.1"/>
    <property type="molecule type" value="Genomic_DNA"/>
</dbReference>
<evidence type="ECO:0000256" key="10">
    <source>
        <dbReference type="SAM" id="Phobius"/>
    </source>
</evidence>
<dbReference type="InterPro" id="IPR006153">
    <property type="entry name" value="Cation/H_exchanger_TM"/>
</dbReference>
<dbReference type="GO" id="GO:0016020">
    <property type="term" value="C:membrane"/>
    <property type="evidence" value="ECO:0007669"/>
    <property type="project" value="UniProtKB-SubCell"/>
</dbReference>
<feature type="transmembrane region" description="Helical" evidence="10">
    <location>
        <begin position="113"/>
        <end position="133"/>
    </location>
</feature>
<keyword evidence="2" id="KW-0813">Transport</keyword>
<dbReference type="Pfam" id="PF02254">
    <property type="entry name" value="TrkA_N"/>
    <property type="match status" value="1"/>
</dbReference>
<dbReference type="AlphaFoldDB" id="A0A8J9SGX4"/>
<dbReference type="GO" id="GO:1902600">
    <property type="term" value="P:proton transmembrane transport"/>
    <property type="evidence" value="ECO:0007669"/>
    <property type="project" value="InterPro"/>
</dbReference>
<feature type="transmembrane region" description="Helical" evidence="10">
    <location>
        <begin position="88"/>
        <end position="107"/>
    </location>
</feature>
<keyword evidence="3" id="KW-0050">Antiport</keyword>
<evidence type="ECO:0000256" key="9">
    <source>
        <dbReference type="ARBA" id="ARBA00023136"/>
    </source>
</evidence>
<evidence type="ECO:0000259" key="11">
    <source>
        <dbReference type="Pfam" id="PF00999"/>
    </source>
</evidence>
<evidence type="ECO:0000313" key="13">
    <source>
        <dbReference type="EMBL" id="CAG9294314.1"/>
    </source>
</evidence>
<proteinExistence type="predicted"/>
<name>A0A8J9SGX4_PHATR</name>
<evidence type="ECO:0000256" key="8">
    <source>
        <dbReference type="ARBA" id="ARBA00023065"/>
    </source>
</evidence>
<evidence type="ECO:0000259" key="12">
    <source>
        <dbReference type="Pfam" id="PF02254"/>
    </source>
</evidence>
<keyword evidence="5 10" id="KW-0812">Transmembrane</keyword>
<evidence type="ECO:0000256" key="7">
    <source>
        <dbReference type="ARBA" id="ARBA00022989"/>
    </source>
</evidence>
<feature type="transmembrane region" description="Helical" evidence="10">
    <location>
        <begin position="297"/>
        <end position="320"/>
    </location>
</feature>
<feature type="transmembrane region" description="Helical" evidence="10">
    <location>
        <begin position="175"/>
        <end position="201"/>
    </location>
</feature>
<dbReference type="Proteomes" id="UP000836788">
    <property type="component" value="Chromosome 9"/>
</dbReference>
<dbReference type="PANTHER" id="PTHR46157">
    <property type="entry name" value="K(+) EFFLUX ANTIPORTER 3, CHLOROPLASTIC"/>
    <property type="match status" value="1"/>
</dbReference>
<keyword evidence="7 10" id="KW-1133">Transmembrane helix</keyword>
<keyword evidence="4" id="KW-0633">Potassium transport</keyword>
<dbReference type="Gene3D" id="3.40.50.720">
    <property type="entry name" value="NAD(P)-binding Rossmann-like Domain"/>
    <property type="match status" value="1"/>
</dbReference>
<dbReference type="InterPro" id="IPR038770">
    <property type="entry name" value="Na+/solute_symporter_sf"/>
</dbReference>
<dbReference type="Pfam" id="PF00999">
    <property type="entry name" value="Na_H_Exchanger"/>
    <property type="match status" value="1"/>
</dbReference>
<evidence type="ECO:0000256" key="4">
    <source>
        <dbReference type="ARBA" id="ARBA00022538"/>
    </source>
</evidence>
<dbReference type="GO" id="GO:0015297">
    <property type="term" value="F:antiporter activity"/>
    <property type="evidence" value="ECO:0007669"/>
    <property type="project" value="UniProtKB-KW"/>
</dbReference>
<sequence>MSGPKSDTLLLLLATALITPVCKRLGTSPILGFLASGMLLGPNGCGLISGIHTTETLAELGIVFFLFEMGIELSFDRLLSMRKDVFGLGFLQFSITAVAVALVGKLAGLPANALVVLGGGLALSSSAFVLQLLKDKNQLATRFGKAAFGILLFQDLAVVPLLVVTPILAGSGQGLASAVGSAVVKAAMALGSIAVAGRFVLNPLFKTVAQAQSQEAFLGVVLLTVLSMSFMTEGLGLSNTLGAFLAGVLLSETKYRYQVEADIAPFRGILLGFFFVTVGFEIDLALIWSQLPLVGSLVMGIILIKAAITTALSLAFGLSLSTSQQTGLILSQGGEFAFVAFGLARSLGILDVATTKLLLTSVSLTMALTPAMATIGAKVAKRLEESSDFTHYLGQDRDANEIKESDDFAVVIGYGVVGKVVCDLLDRKFIKYVGLDIDPNKAIQARNAGLPVFYGDIGRQEVAEAFNVGKAKAVIVCIANRAQANRCVIALRRWYPNLKIFARAADADHANRLQTTLNVAAMVPILPEDNLLL</sequence>
<keyword evidence="8" id="KW-0406">Ion transport</keyword>
<evidence type="ECO:0000256" key="2">
    <source>
        <dbReference type="ARBA" id="ARBA00022448"/>
    </source>
</evidence>
<organism evidence="13">
    <name type="scientific">Phaeodactylum tricornutum</name>
    <name type="common">Diatom</name>
    <dbReference type="NCBI Taxonomy" id="2850"/>
    <lineage>
        <taxon>Eukaryota</taxon>
        <taxon>Sar</taxon>
        <taxon>Stramenopiles</taxon>
        <taxon>Ochrophyta</taxon>
        <taxon>Bacillariophyta</taxon>
        <taxon>Bacillariophyceae</taxon>
        <taxon>Bacillariophycidae</taxon>
        <taxon>Naviculales</taxon>
        <taxon>Phaeodactylaceae</taxon>
        <taxon>Phaeodactylum</taxon>
    </lineage>
</organism>
<comment type="subcellular location">
    <subcellularLocation>
        <location evidence="1">Membrane</location>
        <topology evidence="1">Multi-pass membrane protein</topology>
    </subcellularLocation>
</comment>
<dbReference type="Gene3D" id="1.20.1530.20">
    <property type="match status" value="1"/>
</dbReference>
<evidence type="ECO:0000256" key="1">
    <source>
        <dbReference type="ARBA" id="ARBA00004141"/>
    </source>
</evidence>
<feature type="transmembrane region" description="Helical" evidence="10">
    <location>
        <begin position="145"/>
        <end position="169"/>
    </location>
</feature>
<dbReference type="SUPFAM" id="SSF51735">
    <property type="entry name" value="NAD(P)-binding Rossmann-fold domains"/>
    <property type="match status" value="1"/>
</dbReference>